<dbReference type="EMBL" id="CP011805">
    <property type="protein sequence ID" value="AKM08007.1"/>
    <property type="molecule type" value="Genomic_DNA"/>
</dbReference>
<dbReference type="PATRIC" id="fig|543877.4.peg.1974"/>
<dbReference type="AlphaFoldDB" id="A0A0G3X9Y3"/>
<dbReference type="Proteomes" id="UP000037643">
    <property type="component" value="Chromosome"/>
</dbReference>
<keyword evidence="3" id="KW-1185">Reference proteome</keyword>
<feature type="region of interest" description="Disordered" evidence="1">
    <location>
        <begin position="1"/>
        <end position="29"/>
    </location>
</feature>
<accession>A0A0G3X9Y3</accession>
<evidence type="ECO:0000256" key="1">
    <source>
        <dbReference type="SAM" id="MobiDB-lite"/>
    </source>
</evidence>
<dbReference type="KEGG" id="amx:AM2010_1945"/>
<reference evidence="2 3" key="1">
    <citation type="submission" date="2015-06" db="EMBL/GenBank/DDBJ databases">
        <authorList>
            <person name="Kim K.M."/>
        </authorList>
    </citation>
    <scope>NUCLEOTIDE SEQUENCE [LARGE SCALE GENOMIC DNA]</scope>
    <source>
        <strain evidence="2 3">KCTC 22370</strain>
    </source>
</reference>
<organism evidence="2 3">
    <name type="scientific">Pelagerythrobacter marensis</name>
    <dbReference type="NCBI Taxonomy" id="543877"/>
    <lineage>
        <taxon>Bacteria</taxon>
        <taxon>Pseudomonadati</taxon>
        <taxon>Pseudomonadota</taxon>
        <taxon>Alphaproteobacteria</taxon>
        <taxon>Sphingomonadales</taxon>
        <taxon>Erythrobacteraceae</taxon>
        <taxon>Pelagerythrobacter</taxon>
    </lineage>
</organism>
<proteinExistence type="predicted"/>
<evidence type="ECO:0000313" key="2">
    <source>
        <dbReference type="EMBL" id="AKM08007.1"/>
    </source>
</evidence>
<evidence type="ECO:0000313" key="3">
    <source>
        <dbReference type="Proteomes" id="UP000037643"/>
    </source>
</evidence>
<dbReference type="STRING" id="543877.AM2010_1945"/>
<sequence>MNEIEPFETPAPLKRQEAPGYRSPSSGNP</sequence>
<gene>
    <name evidence="2" type="ORF">AM2010_1945</name>
</gene>
<protein>
    <submittedName>
        <fullName evidence="2">Uncharacterized protein</fullName>
    </submittedName>
</protein>
<name>A0A0G3X9Y3_9SPHN</name>